<evidence type="ECO:0000256" key="1">
    <source>
        <dbReference type="ARBA" id="ARBA00005417"/>
    </source>
</evidence>
<dbReference type="EMBL" id="MDGM01000003">
    <property type="protein sequence ID" value="PIB26578.1"/>
    <property type="molecule type" value="Genomic_DNA"/>
</dbReference>
<keyword evidence="8" id="KW-1185">Reference proteome</keyword>
<keyword evidence="2" id="KW-0813">Transport</keyword>
<evidence type="ECO:0000256" key="5">
    <source>
        <dbReference type="SAM" id="MobiDB-lite"/>
    </source>
</evidence>
<dbReference type="CDD" id="cd03220">
    <property type="entry name" value="ABC_KpsT_Wzt"/>
    <property type="match status" value="1"/>
</dbReference>
<dbReference type="InterPro" id="IPR015860">
    <property type="entry name" value="ABC_transpr_TagH-like"/>
</dbReference>
<evidence type="ECO:0000256" key="4">
    <source>
        <dbReference type="ARBA" id="ARBA00022840"/>
    </source>
</evidence>
<evidence type="ECO:0000313" key="7">
    <source>
        <dbReference type="EMBL" id="PIB26578.1"/>
    </source>
</evidence>
<organism evidence="7 8">
    <name type="scientific">Paramylibacter kogurei</name>
    <dbReference type="NCBI Taxonomy" id="1889778"/>
    <lineage>
        <taxon>Bacteria</taxon>
        <taxon>Pseudomonadati</taxon>
        <taxon>Pseudomonadota</taxon>
        <taxon>Alphaproteobacteria</taxon>
        <taxon>Rhodobacterales</taxon>
        <taxon>Paracoccaceae</taxon>
        <taxon>Paramylibacter</taxon>
    </lineage>
</organism>
<dbReference type="PANTHER" id="PTHR46743">
    <property type="entry name" value="TEICHOIC ACIDS EXPORT ATP-BINDING PROTEIN TAGH"/>
    <property type="match status" value="1"/>
</dbReference>
<dbReference type="RefSeq" id="WP_099591404.1">
    <property type="nucleotide sequence ID" value="NZ_MDGM01000003.1"/>
</dbReference>
<sequence length="254" mass="28371">MIEIRNLTKVYRLNGTSHKVADNLSVTFPSNKSVALLGANGAGKSSLLNMISGSVHYDSGTIRKTGAISWPVGYAGSFHKELTGVQNVRFLARVYGVDTDDLIDFVRDFAELGKHFNLPLDSYSSGMRSRLSFGVSMGVKFDTYLVDEVMAVGDARFKNKCRLVMKERLQDSGAVIVSHSTRQISELCDSGAVLKDGKITYFEDVQDALDLHHKNMEQAGERRSRVDPKQKQLRKENKKRRLEEKLARLAAKQK</sequence>
<protein>
    <submittedName>
        <fullName evidence="7">ABC transporter ATP-binding protein</fullName>
    </submittedName>
</protein>
<feature type="domain" description="ABC transporter" evidence="6">
    <location>
        <begin position="2"/>
        <end position="221"/>
    </location>
</feature>
<dbReference type="InterPro" id="IPR003439">
    <property type="entry name" value="ABC_transporter-like_ATP-bd"/>
</dbReference>
<feature type="compositionally biased region" description="Basic and acidic residues" evidence="5">
    <location>
        <begin position="217"/>
        <end position="247"/>
    </location>
</feature>
<dbReference type="GO" id="GO:0005524">
    <property type="term" value="F:ATP binding"/>
    <property type="evidence" value="ECO:0007669"/>
    <property type="project" value="UniProtKB-KW"/>
</dbReference>
<dbReference type="GO" id="GO:0140359">
    <property type="term" value="F:ABC-type transporter activity"/>
    <property type="evidence" value="ECO:0007669"/>
    <property type="project" value="InterPro"/>
</dbReference>
<dbReference type="InterPro" id="IPR017871">
    <property type="entry name" value="ABC_transporter-like_CS"/>
</dbReference>
<dbReference type="AlphaFoldDB" id="A0A2G5KAL6"/>
<dbReference type="PANTHER" id="PTHR46743:SF2">
    <property type="entry name" value="TEICHOIC ACIDS EXPORT ATP-BINDING PROTEIN TAGH"/>
    <property type="match status" value="1"/>
</dbReference>
<reference evidence="7 8" key="1">
    <citation type="submission" date="2016-08" db="EMBL/GenBank/DDBJ databases">
        <title>Draft genome of Amylibacter sp. strain 4G11.</title>
        <authorList>
            <person name="Wong S.-K."/>
            <person name="Hamasaki K."/>
            <person name="Yoshizawa S."/>
        </authorList>
    </citation>
    <scope>NUCLEOTIDE SEQUENCE [LARGE SCALE GENOMIC DNA]</scope>
    <source>
        <strain evidence="7 8">4G11</strain>
    </source>
</reference>
<dbReference type="PROSITE" id="PS50893">
    <property type="entry name" value="ABC_TRANSPORTER_2"/>
    <property type="match status" value="1"/>
</dbReference>
<dbReference type="GO" id="GO:0016020">
    <property type="term" value="C:membrane"/>
    <property type="evidence" value="ECO:0007669"/>
    <property type="project" value="InterPro"/>
</dbReference>
<dbReference type="Proteomes" id="UP000231516">
    <property type="component" value="Unassembled WGS sequence"/>
</dbReference>
<keyword evidence="4 7" id="KW-0067">ATP-binding</keyword>
<dbReference type="Pfam" id="PF00005">
    <property type="entry name" value="ABC_tran"/>
    <property type="match status" value="1"/>
</dbReference>
<dbReference type="InterPro" id="IPR027417">
    <property type="entry name" value="P-loop_NTPase"/>
</dbReference>
<accession>A0A2G5KAL6</accession>
<keyword evidence="3" id="KW-0547">Nucleotide-binding</keyword>
<comment type="similarity">
    <text evidence="1">Belongs to the ABC transporter superfamily.</text>
</comment>
<evidence type="ECO:0000313" key="8">
    <source>
        <dbReference type="Proteomes" id="UP000231516"/>
    </source>
</evidence>
<dbReference type="SUPFAM" id="SSF52540">
    <property type="entry name" value="P-loop containing nucleoside triphosphate hydrolases"/>
    <property type="match status" value="1"/>
</dbReference>
<dbReference type="OrthoDB" id="9778870at2"/>
<feature type="region of interest" description="Disordered" evidence="5">
    <location>
        <begin position="217"/>
        <end position="254"/>
    </location>
</feature>
<dbReference type="PROSITE" id="PS00211">
    <property type="entry name" value="ABC_TRANSPORTER_1"/>
    <property type="match status" value="1"/>
</dbReference>
<dbReference type="GO" id="GO:0016887">
    <property type="term" value="F:ATP hydrolysis activity"/>
    <property type="evidence" value="ECO:0007669"/>
    <property type="project" value="InterPro"/>
</dbReference>
<evidence type="ECO:0000256" key="2">
    <source>
        <dbReference type="ARBA" id="ARBA00022448"/>
    </source>
</evidence>
<name>A0A2G5KAL6_9RHOB</name>
<proteinExistence type="inferred from homology"/>
<dbReference type="InterPro" id="IPR050683">
    <property type="entry name" value="Bact_Polysacc_Export_ATP-bd"/>
</dbReference>
<gene>
    <name evidence="7" type="ORF">BFP76_11820</name>
</gene>
<dbReference type="Gene3D" id="3.40.50.300">
    <property type="entry name" value="P-loop containing nucleotide triphosphate hydrolases"/>
    <property type="match status" value="1"/>
</dbReference>
<evidence type="ECO:0000259" key="6">
    <source>
        <dbReference type="PROSITE" id="PS50893"/>
    </source>
</evidence>
<comment type="caution">
    <text evidence="7">The sequence shown here is derived from an EMBL/GenBank/DDBJ whole genome shotgun (WGS) entry which is preliminary data.</text>
</comment>
<evidence type="ECO:0000256" key="3">
    <source>
        <dbReference type="ARBA" id="ARBA00022741"/>
    </source>
</evidence>